<accession>A0A1B2EBD4</accession>
<evidence type="ECO:0008006" key="4">
    <source>
        <dbReference type="Google" id="ProtNLM"/>
    </source>
</evidence>
<evidence type="ECO:0000259" key="2">
    <source>
        <dbReference type="Pfam" id="PF13439"/>
    </source>
</evidence>
<dbReference type="PANTHER" id="PTHR45947:SF3">
    <property type="entry name" value="SULFOQUINOVOSYL TRANSFERASE SQD2"/>
    <property type="match status" value="1"/>
</dbReference>
<protein>
    <recommendedName>
        <fullName evidence="4">Glycosyltransferase subfamily 4-like N-terminal domain-containing protein</fullName>
    </recommendedName>
</protein>
<evidence type="ECO:0000313" key="3">
    <source>
        <dbReference type="EMBL" id="ANY77284.1"/>
    </source>
</evidence>
<dbReference type="EMBL" id="CP016616">
    <property type="protein sequence ID" value="ANY77284.1"/>
    <property type="molecule type" value="Genomic_DNA"/>
</dbReference>
<dbReference type="InterPro" id="IPR028098">
    <property type="entry name" value="Glyco_trans_4-like_N"/>
</dbReference>
<dbReference type="Pfam" id="PF00534">
    <property type="entry name" value="Glycos_transf_1"/>
    <property type="match status" value="1"/>
</dbReference>
<dbReference type="SUPFAM" id="SSF53756">
    <property type="entry name" value="UDP-Glycosyltransferase/glycogen phosphorylase"/>
    <property type="match status" value="1"/>
</dbReference>
<dbReference type="CDD" id="cd03811">
    <property type="entry name" value="GT4_GT28_WabH-like"/>
    <property type="match status" value="1"/>
</dbReference>
<dbReference type="GO" id="GO:0016757">
    <property type="term" value="F:glycosyltransferase activity"/>
    <property type="evidence" value="ECO:0007669"/>
    <property type="project" value="InterPro"/>
</dbReference>
<name>A0A1B2EBD4_9HYPH</name>
<dbReference type="InterPro" id="IPR001296">
    <property type="entry name" value="Glyco_trans_1"/>
</dbReference>
<dbReference type="AlphaFoldDB" id="A0A1B2EBD4"/>
<dbReference type="InterPro" id="IPR050194">
    <property type="entry name" value="Glycosyltransferase_grp1"/>
</dbReference>
<organism evidence="3">
    <name type="scientific">Microvirga ossetica</name>
    <dbReference type="NCBI Taxonomy" id="1882682"/>
    <lineage>
        <taxon>Bacteria</taxon>
        <taxon>Pseudomonadati</taxon>
        <taxon>Pseudomonadota</taxon>
        <taxon>Alphaproteobacteria</taxon>
        <taxon>Hyphomicrobiales</taxon>
        <taxon>Methylobacteriaceae</taxon>
        <taxon>Microvirga</taxon>
    </lineage>
</organism>
<sequence>MTSERIRILFFLPTLVAGGAERVVLTIIRNLSREKFDISLAVLNRQGDALSQDLPADIDLIDLKQKRVRSSLPSIARFVRSHKPDIVFSTLDYFSLALAITRRFWPSHTKFVARPTILLSAAVAGRRIPRLWQGATKAALSTTDQIVFQSPEMQDDYTTCLRWRRKSGVVIRNPIDLFHLRKCAADPSDEAELAPAAFNLVSAGRLEAQKGFDVAIEAIKLAKHREINLTILGAGQLRMELEQHACRMQVQHRVHFAGHRSNVYTFFRRPTGSCCLRASRVSRTSS</sequence>
<dbReference type="OrthoDB" id="7847955at2"/>
<dbReference type="Gene3D" id="3.40.50.2000">
    <property type="entry name" value="Glycogen Phosphorylase B"/>
    <property type="match status" value="2"/>
</dbReference>
<dbReference type="Pfam" id="PF13439">
    <property type="entry name" value="Glyco_transf_4"/>
    <property type="match status" value="1"/>
</dbReference>
<feature type="domain" description="Glycosyltransferase subfamily 4-like N-terminal" evidence="2">
    <location>
        <begin position="18"/>
        <end position="177"/>
    </location>
</feature>
<reference evidence="3" key="1">
    <citation type="submission" date="2016-07" db="EMBL/GenBank/DDBJ databases">
        <title>Microvirga ossetica sp. nov. a new species of rhizobia isolated from root nodules of the legume species Vicia alpestris Steven originated from North Ossetia region in the Caucasus.</title>
        <authorList>
            <person name="Safronova V.I."/>
            <person name="Kuznetsova I.G."/>
            <person name="Sazanova A.L."/>
            <person name="Belimov A."/>
            <person name="Andronov E."/>
            <person name="Osledkin Y.S."/>
            <person name="Onishchuk O.P."/>
            <person name="Kurchak O.N."/>
            <person name="Shaposhnikov A.I."/>
            <person name="Willems A."/>
            <person name="Tikhonovich I.A."/>
        </authorList>
    </citation>
    <scope>NUCLEOTIDE SEQUENCE [LARGE SCALE GENOMIC DNA]</scope>
    <source>
        <strain evidence="3">V5/3M</strain>
    </source>
</reference>
<dbReference type="KEGG" id="moc:BB934_02820"/>
<dbReference type="PANTHER" id="PTHR45947">
    <property type="entry name" value="SULFOQUINOVOSYL TRANSFERASE SQD2"/>
    <property type="match status" value="1"/>
</dbReference>
<evidence type="ECO:0000259" key="1">
    <source>
        <dbReference type="Pfam" id="PF00534"/>
    </source>
</evidence>
<proteinExistence type="predicted"/>
<feature type="domain" description="Glycosyl transferase family 1" evidence="1">
    <location>
        <begin position="200"/>
        <end position="269"/>
    </location>
</feature>
<gene>
    <name evidence="3" type="ORF">BB934_02820</name>
</gene>